<dbReference type="SUPFAM" id="SSF81330">
    <property type="entry name" value="Gated mechanosensitive channel"/>
    <property type="match status" value="1"/>
</dbReference>
<evidence type="ECO:0000256" key="2">
    <source>
        <dbReference type="ARBA" id="ARBA00022692"/>
    </source>
</evidence>
<dbReference type="InterPro" id="IPR037673">
    <property type="entry name" value="MSC/AndL"/>
</dbReference>
<reference evidence="5 6" key="1">
    <citation type="submission" date="2021-01" db="EMBL/GenBank/DDBJ databases">
        <title>Streptomyces acididurans sp. nov., isolated from a peat swamp forest soil.</title>
        <authorList>
            <person name="Chantavorakit T."/>
            <person name="Duangmal K."/>
        </authorList>
    </citation>
    <scope>NUCLEOTIDE SEQUENCE [LARGE SCALE GENOMIC DNA]</scope>
    <source>
        <strain evidence="5 6">KK5PA1</strain>
    </source>
</reference>
<protein>
    <submittedName>
        <fullName evidence="5">MscL family protein</fullName>
    </submittedName>
</protein>
<name>A0ABS2TS43_9ACTN</name>
<evidence type="ECO:0000313" key="6">
    <source>
        <dbReference type="Proteomes" id="UP000749040"/>
    </source>
</evidence>
<evidence type="ECO:0000313" key="5">
    <source>
        <dbReference type="EMBL" id="MBM9505085.1"/>
    </source>
</evidence>
<dbReference type="PANTHER" id="PTHR30266:SF2">
    <property type="entry name" value="LARGE-CONDUCTANCE MECHANOSENSITIVE CHANNEL"/>
    <property type="match status" value="1"/>
</dbReference>
<keyword evidence="3" id="KW-1133">Transmembrane helix</keyword>
<comment type="caution">
    <text evidence="5">The sequence shown here is derived from an EMBL/GenBank/DDBJ whole genome shotgun (WGS) entry which is preliminary data.</text>
</comment>
<dbReference type="RefSeq" id="WP_205356946.1">
    <property type="nucleotide sequence ID" value="NZ_JADKYB010000005.1"/>
</dbReference>
<organism evidence="5 6">
    <name type="scientific">Actinacidiphila acididurans</name>
    <dbReference type="NCBI Taxonomy" id="2784346"/>
    <lineage>
        <taxon>Bacteria</taxon>
        <taxon>Bacillati</taxon>
        <taxon>Actinomycetota</taxon>
        <taxon>Actinomycetes</taxon>
        <taxon>Kitasatosporales</taxon>
        <taxon>Streptomycetaceae</taxon>
        <taxon>Actinacidiphila</taxon>
    </lineage>
</organism>
<dbReference type="Pfam" id="PF01741">
    <property type="entry name" value="MscL"/>
    <property type="match status" value="1"/>
</dbReference>
<evidence type="ECO:0000256" key="1">
    <source>
        <dbReference type="ARBA" id="ARBA00004141"/>
    </source>
</evidence>
<dbReference type="PANTHER" id="PTHR30266">
    <property type="entry name" value="MECHANOSENSITIVE CHANNEL MSCL"/>
    <property type="match status" value="1"/>
</dbReference>
<gene>
    <name evidence="5" type="ORF">ITX44_11135</name>
</gene>
<keyword evidence="6" id="KW-1185">Reference proteome</keyword>
<comment type="subcellular location">
    <subcellularLocation>
        <location evidence="1">Membrane</location>
        <topology evidence="1">Multi-pass membrane protein</topology>
    </subcellularLocation>
</comment>
<dbReference type="EMBL" id="JADKYB010000005">
    <property type="protein sequence ID" value="MBM9505085.1"/>
    <property type="molecule type" value="Genomic_DNA"/>
</dbReference>
<evidence type="ECO:0000256" key="3">
    <source>
        <dbReference type="ARBA" id="ARBA00022989"/>
    </source>
</evidence>
<dbReference type="Proteomes" id="UP000749040">
    <property type="component" value="Unassembled WGS sequence"/>
</dbReference>
<accession>A0ABS2TS43</accession>
<evidence type="ECO:0000256" key="4">
    <source>
        <dbReference type="ARBA" id="ARBA00023136"/>
    </source>
</evidence>
<keyword evidence="2" id="KW-0812">Transmembrane</keyword>
<keyword evidence="4" id="KW-0472">Membrane</keyword>
<dbReference type="Gene3D" id="1.10.1200.120">
    <property type="entry name" value="Large-conductance mechanosensitive channel, MscL, domain 1"/>
    <property type="match status" value="1"/>
</dbReference>
<sequence>MSEASKPCLLAGLKDFVVRGNVIDPAVAVVMGAAFTSVVNAEVNAVINPLVGAFGTKDLAGYSSCLKGPCSVNGKWEAISSIRIHALEAVLGGFRGGAGASR</sequence>
<proteinExistence type="predicted"/>
<dbReference type="InterPro" id="IPR036019">
    <property type="entry name" value="MscL_channel"/>
</dbReference>